<organism evidence="9">
    <name type="scientific">Oryza brachyantha</name>
    <name type="common">malo sina</name>
    <dbReference type="NCBI Taxonomy" id="4533"/>
    <lineage>
        <taxon>Eukaryota</taxon>
        <taxon>Viridiplantae</taxon>
        <taxon>Streptophyta</taxon>
        <taxon>Embryophyta</taxon>
        <taxon>Tracheophyta</taxon>
        <taxon>Spermatophyta</taxon>
        <taxon>Magnoliopsida</taxon>
        <taxon>Liliopsida</taxon>
        <taxon>Poales</taxon>
        <taxon>Poaceae</taxon>
        <taxon>BOP clade</taxon>
        <taxon>Oryzoideae</taxon>
        <taxon>Oryzeae</taxon>
        <taxon>Oryzinae</taxon>
        <taxon>Oryza</taxon>
    </lineage>
</organism>
<dbReference type="InterPro" id="IPR057375">
    <property type="entry name" value="ULP2A/B_PH"/>
</dbReference>
<dbReference type="STRING" id="4533.J3M4W5"/>
<feature type="compositionally biased region" description="Low complexity" evidence="6">
    <location>
        <begin position="191"/>
        <end position="201"/>
    </location>
</feature>
<evidence type="ECO:0000313" key="10">
    <source>
        <dbReference type="Proteomes" id="UP000006038"/>
    </source>
</evidence>
<dbReference type="EnsemblPlants" id="OB05G16390.1">
    <property type="protein sequence ID" value="OB05G16390.1"/>
    <property type="gene ID" value="OB05G16390"/>
</dbReference>
<dbReference type="AlphaFoldDB" id="J3M4W5"/>
<feature type="region of interest" description="Disordered" evidence="6">
    <location>
        <begin position="960"/>
        <end position="1061"/>
    </location>
</feature>
<proteinExistence type="inferred from homology"/>
<dbReference type="Gramene" id="OB05G16390.1">
    <property type="protein sequence ID" value="OB05G16390.1"/>
    <property type="gene ID" value="OB05G16390"/>
</dbReference>
<evidence type="ECO:0000256" key="7">
    <source>
        <dbReference type="SAM" id="SignalP"/>
    </source>
</evidence>
<dbReference type="FunFam" id="3.30.310.130:FF:000006">
    <property type="entry name" value="Probable ubiquitin-like-specific protease 2B"/>
    <property type="match status" value="1"/>
</dbReference>
<evidence type="ECO:0000256" key="3">
    <source>
        <dbReference type="ARBA" id="ARBA00022786"/>
    </source>
</evidence>
<dbReference type="Proteomes" id="UP000006038">
    <property type="component" value="Chromosome 5"/>
</dbReference>
<evidence type="ECO:0000256" key="4">
    <source>
        <dbReference type="ARBA" id="ARBA00022801"/>
    </source>
</evidence>
<feature type="compositionally biased region" description="Basic and acidic residues" evidence="6">
    <location>
        <begin position="1032"/>
        <end position="1046"/>
    </location>
</feature>
<evidence type="ECO:0000256" key="5">
    <source>
        <dbReference type="ARBA" id="ARBA00057729"/>
    </source>
</evidence>
<feature type="chain" id="PRO_5012677856" description="Ubiquitin-like protease family profile domain-containing protein" evidence="7">
    <location>
        <begin position="16"/>
        <end position="1061"/>
    </location>
</feature>
<accession>J3M4W5</accession>
<keyword evidence="10" id="KW-1185">Reference proteome</keyword>
<comment type="similarity">
    <text evidence="1">Belongs to the peptidase C48 family.</text>
</comment>
<keyword evidence="2" id="KW-0645">Protease</keyword>
<feature type="region of interest" description="Disordered" evidence="6">
    <location>
        <begin position="916"/>
        <end position="941"/>
    </location>
</feature>
<feature type="compositionally biased region" description="Basic and acidic residues" evidence="6">
    <location>
        <begin position="1005"/>
        <end position="1025"/>
    </location>
</feature>
<feature type="signal peptide" evidence="7">
    <location>
        <begin position="1"/>
        <end position="15"/>
    </location>
</feature>
<feature type="domain" description="Ubiquitin-like protease family profile" evidence="8">
    <location>
        <begin position="385"/>
        <end position="579"/>
    </location>
</feature>
<feature type="compositionally biased region" description="Polar residues" evidence="6">
    <location>
        <begin position="916"/>
        <end position="930"/>
    </location>
</feature>
<keyword evidence="7" id="KW-0732">Signal</keyword>
<dbReference type="PANTHER" id="PTHR47764:SF2">
    <property type="entry name" value="UBIQUITIN-LIKE PROTEASE FAMILY PROFILE DOMAIN-CONTAINING PROTEIN"/>
    <property type="match status" value="1"/>
</dbReference>
<evidence type="ECO:0000259" key="8">
    <source>
        <dbReference type="PROSITE" id="PS50600"/>
    </source>
</evidence>
<dbReference type="eggNOG" id="KOG0779">
    <property type="taxonomic scope" value="Eukaryota"/>
</dbReference>
<name>J3M4W5_ORYBR</name>
<evidence type="ECO:0000256" key="1">
    <source>
        <dbReference type="ARBA" id="ARBA00005234"/>
    </source>
</evidence>
<dbReference type="Pfam" id="PF02902">
    <property type="entry name" value="Peptidase_C48"/>
    <property type="match status" value="1"/>
</dbReference>
<reference evidence="9" key="2">
    <citation type="submission" date="2013-04" db="UniProtKB">
        <authorList>
            <consortium name="EnsemblPlants"/>
        </authorList>
    </citation>
    <scope>IDENTIFICATION</scope>
</reference>
<keyword evidence="4" id="KW-0378">Hydrolase</keyword>
<evidence type="ECO:0000313" key="9">
    <source>
        <dbReference type="EnsemblPlants" id="OB05G16390.1"/>
    </source>
</evidence>
<dbReference type="PANTHER" id="PTHR47764">
    <property type="entry name" value="UBIQUITIN-LIKE-SPECIFIC PROTEASE 2B-RELATED"/>
    <property type="match status" value="1"/>
</dbReference>
<keyword evidence="3" id="KW-0833">Ubl conjugation pathway</keyword>
<dbReference type="InterPro" id="IPR003653">
    <property type="entry name" value="Peptidase_C48_C"/>
</dbReference>
<dbReference type="Gene3D" id="3.30.310.130">
    <property type="entry name" value="Ubiquitin-related"/>
    <property type="match status" value="1"/>
</dbReference>
<protein>
    <recommendedName>
        <fullName evidence="8">Ubiquitin-like protease family profile domain-containing protein</fullName>
    </recommendedName>
</protein>
<reference evidence="9" key="1">
    <citation type="journal article" date="2013" name="Nat. Commun.">
        <title>Whole-genome sequencing of Oryza brachyantha reveals mechanisms underlying Oryza genome evolution.</title>
        <authorList>
            <person name="Chen J."/>
            <person name="Huang Q."/>
            <person name="Gao D."/>
            <person name="Wang J."/>
            <person name="Lang Y."/>
            <person name="Liu T."/>
            <person name="Li B."/>
            <person name="Bai Z."/>
            <person name="Luis Goicoechea J."/>
            <person name="Liang C."/>
            <person name="Chen C."/>
            <person name="Zhang W."/>
            <person name="Sun S."/>
            <person name="Liao Y."/>
            <person name="Zhang X."/>
            <person name="Yang L."/>
            <person name="Song C."/>
            <person name="Wang M."/>
            <person name="Shi J."/>
            <person name="Liu G."/>
            <person name="Liu J."/>
            <person name="Zhou H."/>
            <person name="Zhou W."/>
            <person name="Yu Q."/>
            <person name="An N."/>
            <person name="Chen Y."/>
            <person name="Cai Q."/>
            <person name="Wang B."/>
            <person name="Liu B."/>
            <person name="Min J."/>
            <person name="Huang Y."/>
            <person name="Wu H."/>
            <person name="Li Z."/>
            <person name="Zhang Y."/>
            <person name="Yin Y."/>
            <person name="Song W."/>
            <person name="Jiang J."/>
            <person name="Jackson S.A."/>
            <person name="Wing R.A."/>
            <person name="Wang J."/>
            <person name="Chen M."/>
        </authorList>
    </citation>
    <scope>NUCLEOTIDE SEQUENCE [LARGE SCALE GENOMIC DNA]</scope>
    <source>
        <strain evidence="9">cv. IRGC 101232</strain>
    </source>
</reference>
<dbReference type="GO" id="GO:0008234">
    <property type="term" value="F:cysteine-type peptidase activity"/>
    <property type="evidence" value="ECO:0007669"/>
    <property type="project" value="InterPro"/>
</dbReference>
<dbReference type="HOGENOM" id="CLU_314083_0_0_1"/>
<dbReference type="OMA" id="RYQEIWN"/>
<evidence type="ECO:0000256" key="6">
    <source>
        <dbReference type="SAM" id="MobiDB-lite"/>
    </source>
</evidence>
<comment type="function">
    <text evidence="5">Protease that catalyzes two essential functions in the SUMO pathway: processing of full-length SUMOs to their mature forms and deconjugation of SUMO from targeted proteins.</text>
</comment>
<dbReference type="Pfam" id="PF25352">
    <property type="entry name" value="PH_ULP"/>
    <property type="match status" value="1"/>
</dbReference>
<dbReference type="InterPro" id="IPR038765">
    <property type="entry name" value="Papain-like_cys_pep_sf"/>
</dbReference>
<dbReference type="PROSITE" id="PS50600">
    <property type="entry name" value="ULP_PROTEASE"/>
    <property type="match status" value="1"/>
</dbReference>
<dbReference type="GO" id="GO:0006508">
    <property type="term" value="P:proteolysis"/>
    <property type="evidence" value="ECO:0007669"/>
    <property type="project" value="UniProtKB-KW"/>
</dbReference>
<feature type="region of interest" description="Disordered" evidence="6">
    <location>
        <begin position="184"/>
        <end position="205"/>
    </location>
</feature>
<sequence length="1061" mass="119199">MKIKIMVVLLINTMAAPTDTPLPTPGSSSFVPLFLLFFLQLFLKDGRAPKSVRPTISLSSGSWIQIERKKREDCESMKGCKLGWWLQMNQAEVSGLLCVGLHQTNAGDELYATECLKMNQDSSHETVKLGVVMPASTMQNDDNNANACLDDYQHTRMIAGIQPMEEDGFGSTQPFELQSQGIIPDSEEESLASSPETSSTSNYDIPGLAEQNLEHIYNVIGEMVDKEGPVVLNPEYVMCGTTSHVEPHITFSSDGFKIEYWDPCENDETVAQYWKISDITSIDCKWAQSVGSALITLHVGSGTETGNSGHDRIQFCLIDMQWPRKQQNIWHLASRYQEIWNNIPLDNFASENWNIEPSLFFPKQYFSDTEDFEDVIYPKGDHDAVSISKRDVELLLPETFVNDTIIDFYIKHLSTRIEPTEKHRYHFFNSFFFRKLADLDKDQGRAPEGRAAFLRVRKWTRKINIFAKEFLFIPVNFNLHWSLIVICYPGEVETFKDGDTNISAKIPCILHMDSLKGSHSGLKDIIQSYLWEEWKERHPEPASNCSDKFLNLRFISLELPQQDNSFDCGLFLLHYVELFLMDTPRSFNPLKIDLFSNFLSNDWFPPAEASLKRSLIRKLIHELLKEPSQDFPKLVCYSEQLDKTHQRSENAEQEQPKELPAQMCSDGEPNSVCTILGAQQQSTSTCFNDSDEKGPPVSGCISEIAKDSTVAVHNLHKLEVCSPNKDTIVCLSTHDERNEPPPADSYNLDLRSCVSEDAEAFKESAGVVKEQYSHKEPLLDSLDNKQGISTESEAAVHDSMDSKLCSVSNNAVSMAIEECSLGKSTDGNEEHNRSCEDIIESALMLDGSKADTELNPERITGEADVEKCDDFKDIDATEQSLDENIVEAGDIKCEDNIVDHIIVEDATLYNANETSSTADKINDNDQNVSSELKEGNKGNGMTSSISCEMEERNIDNGTVETCTDGQETHNNSVTGETVPCEDNTTGITDVEMPHKDSTCSMKSETICDNKTSDAKRPLPDSTDKEDIPDDNCLQKDDSRGADAKTERHYKRRKFLASEALD</sequence>
<feature type="compositionally biased region" description="Polar residues" evidence="6">
    <location>
        <begin position="960"/>
        <end position="975"/>
    </location>
</feature>
<dbReference type="Gene3D" id="1.10.418.20">
    <property type="match status" value="1"/>
</dbReference>
<evidence type="ECO:0000256" key="2">
    <source>
        <dbReference type="ARBA" id="ARBA00022670"/>
    </source>
</evidence>
<dbReference type="SUPFAM" id="SSF54001">
    <property type="entry name" value="Cysteine proteinases"/>
    <property type="match status" value="1"/>
</dbReference>